<dbReference type="Gene3D" id="3.40.50.1820">
    <property type="entry name" value="alpha/beta hydrolase"/>
    <property type="match status" value="1"/>
</dbReference>
<organism evidence="1 2">
    <name type="scientific">Nitrosococcus watsoni (strain C-113)</name>
    <dbReference type="NCBI Taxonomy" id="105559"/>
    <lineage>
        <taxon>Bacteria</taxon>
        <taxon>Pseudomonadati</taxon>
        <taxon>Pseudomonadota</taxon>
        <taxon>Gammaproteobacteria</taxon>
        <taxon>Chromatiales</taxon>
        <taxon>Chromatiaceae</taxon>
        <taxon>Nitrosococcus</taxon>
    </lineage>
</organism>
<evidence type="ECO:0008006" key="3">
    <source>
        <dbReference type="Google" id="ProtNLM"/>
    </source>
</evidence>
<dbReference type="AlphaFoldDB" id="D8K7J9"/>
<dbReference type="SUPFAM" id="SSF53474">
    <property type="entry name" value="alpha/beta-Hydrolases"/>
    <property type="match status" value="1"/>
</dbReference>
<evidence type="ECO:0000313" key="2">
    <source>
        <dbReference type="Proteomes" id="UP000000393"/>
    </source>
</evidence>
<name>D8K7J9_NITWC</name>
<dbReference type="eggNOG" id="COG0412">
    <property type="taxonomic scope" value="Bacteria"/>
</dbReference>
<protein>
    <recommendedName>
        <fullName evidence="3">Alpha/beta hydrolase</fullName>
    </recommendedName>
</protein>
<dbReference type="HOGENOM" id="CLU_747548_0_0_6"/>
<sequence>MNIRSYYPASTSKKRLISYLWITSTLILLFSGCAPQRSYEAALILADIAAQETPSQWKSTTSTPNQKEITYRIRNRTHRGTIYLPASAPPQAGIILVPGIFPLAKDDPRLIAFAKTLARARFAVLTPELKEFRHLQVRPEHPRIIADALLYLANRPNLVPPGHLGLGAFSFSVGLAIIAALEEDARTKVQFILGVGGYYDLETAIRFFTTGYLSESTHYPNPSEYGKLVFAATSLNYLADSTDQTVLEKMIQIKIHNPEAEIVSLASRLGAEGKAVYMLLHNTDPKKVAALIQALPSGMRQLIKNLSLSNKDLTQLQAQLFLIHGKSDPLIPYTESLALAGALPPKQTKVYLIEQVLTHVDFKFQSLFTRAFWTEELPDLWRMYRVIYALLGKRAQTDQ</sequence>
<dbReference type="OrthoDB" id="6147935at2"/>
<dbReference type="KEGG" id="nwa:Nwat_2043"/>
<accession>D8K7J9</accession>
<keyword evidence="2" id="KW-1185">Reference proteome</keyword>
<reference evidence="1 2" key="1">
    <citation type="submission" date="2010-06" db="EMBL/GenBank/DDBJ databases">
        <title>Complete sequence of chromosome of Nitrosococcus watsoni C-113.</title>
        <authorList>
            <consortium name="US DOE Joint Genome Institute"/>
            <person name="Lucas S."/>
            <person name="Copeland A."/>
            <person name="Lapidus A."/>
            <person name="Cheng J.-F."/>
            <person name="Bruce D."/>
            <person name="Goodwin L."/>
            <person name="Pitluck S."/>
            <person name="Malfatti S.A."/>
            <person name="Chain P.S.G."/>
            <person name="Land M."/>
            <person name="Hauser L."/>
            <person name="Kyrpides N."/>
            <person name="Ivanova N."/>
            <person name="Cambell M.A."/>
            <person name="Heidelberg J.F."/>
            <person name="Klotz M.G."/>
            <person name="Woyke T."/>
        </authorList>
    </citation>
    <scope>NUCLEOTIDE SEQUENCE [LARGE SCALE GENOMIC DNA]</scope>
    <source>
        <strain evidence="1 2">C-113</strain>
    </source>
</reference>
<dbReference type="InterPro" id="IPR029058">
    <property type="entry name" value="AB_hydrolase_fold"/>
</dbReference>
<gene>
    <name evidence="1" type="ordered locus">Nwat_2043</name>
</gene>
<dbReference type="Proteomes" id="UP000000393">
    <property type="component" value="Chromosome"/>
</dbReference>
<dbReference type="PROSITE" id="PS51257">
    <property type="entry name" value="PROKAR_LIPOPROTEIN"/>
    <property type="match status" value="1"/>
</dbReference>
<dbReference type="RefSeq" id="WP_013220967.1">
    <property type="nucleotide sequence ID" value="NC_014315.1"/>
</dbReference>
<dbReference type="EMBL" id="CP002086">
    <property type="protein sequence ID" value="ADJ28876.1"/>
    <property type="molecule type" value="Genomic_DNA"/>
</dbReference>
<proteinExistence type="predicted"/>
<evidence type="ECO:0000313" key="1">
    <source>
        <dbReference type="EMBL" id="ADJ28876.1"/>
    </source>
</evidence>
<dbReference type="STRING" id="105559.Nwat_2043"/>